<gene>
    <name evidence="2" type="ORF">BKM31_17720</name>
</gene>
<feature type="region of interest" description="Disordered" evidence="1">
    <location>
        <begin position="89"/>
        <end position="109"/>
    </location>
</feature>
<dbReference type="EMBL" id="CP017717">
    <property type="protein sequence ID" value="AQZ63055.1"/>
    <property type="molecule type" value="Genomic_DNA"/>
</dbReference>
<reference evidence="3" key="1">
    <citation type="journal article" date="2017" name="Med. Chem. Commun.">
        <title>Nonomuraea sp. ATCC 55076 harbours the largest actinomycete chromosome to date and the kistamicin biosynthetic gene cluster.</title>
        <authorList>
            <person name="Nazari B."/>
            <person name="Forneris C.C."/>
            <person name="Gibson M.I."/>
            <person name="Moon K."/>
            <person name="Schramma K.R."/>
            <person name="Seyedsayamdost M.R."/>
        </authorList>
    </citation>
    <scope>NUCLEOTIDE SEQUENCE [LARGE SCALE GENOMIC DNA]</scope>
    <source>
        <strain evidence="3">ATCC 55076</strain>
    </source>
</reference>
<dbReference type="Proteomes" id="UP000190797">
    <property type="component" value="Chromosome"/>
</dbReference>
<dbReference type="AlphaFoldDB" id="A0A1U9ZYM2"/>
<keyword evidence="3" id="KW-1185">Reference proteome</keyword>
<dbReference type="KEGG" id="noa:BKM31_17720"/>
<proteinExistence type="predicted"/>
<sequence length="109" mass="11584">MDTHTAAVVDLAGRVLGTVHFPATAAGCAALLAWMRSFGQLDRGEVVDSGVYGAALTCLLKAEHIDAIEIPNRTAGPAAFWASLIRSMPSPPQGHPHQRSHARWVQSSE</sequence>
<evidence type="ECO:0000256" key="1">
    <source>
        <dbReference type="SAM" id="MobiDB-lite"/>
    </source>
</evidence>
<protein>
    <submittedName>
        <fullName evidence="2">Uncharacterized protein</fullName>
    </submittedName>
</protein>
<accession>A0A1U9ZYM2</accession>
<evidence type="ECO:0000313" key="3">
    <source>
        <dbReference type="Proteomes" id="UP000190797"/>
    </source>
</evidence>
<evidence type="ECO:0000313" key="2">
    <source>
        <dbReference type="EMBL" id="AQZ63055.1"/>
    </source>
</evidence>
<name>A0A1U9ZYM2_9ACTN</name>
<organism evidence="2 3">
    <name type="scientific">[Actinomadura] parvosata subsp. kistnae</name>
    <dbReference type="NCBI Taxonomy" id="1909395"/>
    <lineage>
        <taxon>Bacteria</taxon>
        <taxon>Bacillati</taxon>
        <taxon>Actinomycetota</taxon>
        <taxon>Actinomycetes</taxon>
        <taxon>Streptosporangiales</taxon>
        <taxon>Streptosporangiaceae</taxon>
        <taxon>Nonomuraea</taxon>
    </lineage>
</organism>